<evidence type="ECO:0000256" key="1">
    <source>
        <dbReference type="PIRSR" id="PIRSR640255-1"/>
    </source>
</evidence>
<dbReference type="InterPro" id="IPR040255">
    <property type="entry name" value="Non-specific_endonuclease"/>
</dbReference>
<dbReference type="SMART" id="SM00892">
    <property type="entry name" value="Endonuclease_NS"/>
    <property type="match status" value="1"/>
</dbReference>
<dbReference type="GO" id="GO:0016787">
    <property type="term" value="F:hydrolase activity"/>
    <property type="evidence" value="ECO:0007669"/>
    <property type="project" value="InterPro"/>
</dbReference>
<evidence type="ECO:0008006" key="7">
    <source>
        <dbReference type="Google" id="ProtNLM"/>
    </source>
</evidence>
<evidence type="ECO:0000313" key="5">
    <source>
        <dbReference type="EMBL" id="CAI4033570.1"/>
    </source>
</evidence>
<dbReference type="KEGG" id="nti:DNFV4_04011"/>
<feature type="domain" description="ENPP1-3/EXOG-like endonuclease/phosphodiesterase" evidence="3">
    <location>
        <begin position="86"/>
        <end position="291"/>
    </location>
</feature>
<dbReference type="GO" id="GO:0003676">
    <property type="term" value="F:nucleic acid binding"/>
    <property type="evidence" value="ECO:0007669"/>
    <property type="project" value="InterPro"/>
</dbReference>
<proteinExistence type="predicted"/>
<dbReference type="InterPro" id="IPR020821">
    <property type="entry name" value="ENPP1-3/EXOG-like_nuc-like"/>
</dbReference>
<reference evidence="5" key="1">
    <citation type="submission" date="2022-10" db="EMBL/GenBank/DDBJ databases">
        <authorList>
            <person name="Koch H."/>
        </authorList>
    </citation>
    <scope>NUCLEOTIDE SEQUENCE</scope>
    <source>
        <strain evidence="5">DNF</strain>
    </source>
</reference>
<dbReference type="EMBL" id="OX365700">
    <property type="protein sequence ID" value="CAI4033570.1"/>
    <property type="molecule type" value="Genomic_DNA"/>
</dbReference>
<dbReference type="InterPro" id="IPR044925">
    <property type="entry name" value="His-Me_finger_sf"/>
</dbReference>
<dbReference type="InterPro" id="IPR044929">
    <property type="entry name" value="DNA/RNA_non-sp_Endonuclease_sf"/>
</dbReference>
<dbReference type="Pfam" id="PF01223">
    <property type="entry name" value="Endonuclease_NS"/>
    <property type="match status" value="1"/>
</dbReference>
<organism evidence="5 6">
    <name type="scientific">Nitrospira tepida</name>
    <dbReference type="NCBI Taxonomy" id="2973512"/>
    <lineage>
        <taxon>Bacteria</taxon>
        <taxon>Pseudomonadati</taxon>
        <taxon>Nitrospirota</taxon>
        <taxon>Nitrospiria</taxon>
        <taxon>Nitrospirales</taxon>
        <taxon>Nitrospiraceae</taxon>
        <taxon>Nitrospira</taxon>
    </lineage>
</organism>
<dbReference type="AlphaFoldDB" id="A0AA86T7A6"/>
<dbReference type="GO" id="GO:0046872">
    <property type="term" value="F:metal ion binding"/>
    <property type="evidence" value="ECO:0007669"/>
    <property type="project" value="UniProtKB-KW"/>
</dbReference>
<evidence type="ECO:0000259" key="3">
    <source>
        <dbReference type="SMART" id="SM00477"/>
    </source>
</evidence>
<evidence type="ECO:0000256" key="2">
    <source>
        <dbReference type="PIRSR" id="PIRSR640255-2"/>
    </source>
</evidence>
<accession>A0AA86T7A6</accession>
<dbReference type="SUPFAM" id="SSF54060">
    <property type="entry name" value="His-Me finger endonucleases"/>
    <property type="match status" value="1"/>
</dbReference>
<dbReference type="RefSeq" id="WP_289270887.1">
    <property type="nucleotide sequence ID" value="NZ_OX365700.1"/>
</dbReference>
<name>A0AA86T7A6_9BACT</name>
<dbReference type="CDD" id="cd00091">
    <property type="entry name" value="NUC"/>
    <property type="match status" value="1"/>
</dbReference>
<evidence type="ECO:0000259" key="4">
    <source>
        <dbReference type="SMART" id="SM00892"/>
    </source>
</evidence>
<dbReference type="Gene3D" id="3.40.570.10">
    <property type="entry name" value="Extracellular Endonuclease, subunit A"/>
    <property type="match status" value="1"/>
</dbReference>
<keyword evidence="2" id="KW-0479">Metal-binding</keyword>
<protein>
    <recommendedName>
        <fullName evidence="7">Endonuclease</fullName>
    </recommendedName>
</protein>
<dbReference type="PANTHER" id="PTHR13966">
    <property type="entry name" value="ENDONUCLEASE RELATED"/>
    <property type="match status" value="1"/>
</dbReference>
<sequence>MIATHPTELEQMKTLGELAEQARAILRDMEEADRAPIVRTVRDYAGRTGYSAQFLHGFAVPHPTPTGVRACDVAPLLNGCGTELKYEHFSVVMSKSRRLALYVACNIDGRRSQKIKRGQDRWSLDPRMDREYQIGEDLYARNELDRGHLVRREDPVWGQTHEAAVANEDTFHFTNCSPQHEKFNQKTWLGLEDYILQNSRAHKLKVTVFTGPILRDDDPEYRGVRLPREYWKVIAVISDGRKSATAYMISQSELLEQLRVFGFGRYKTYQVSIGQIEYLTNLDFGPLKHYDGFTTEEGRTRRAMRAEIRSWEDIRI</sequence>
<gene>
    <name evidence="5" type="ORF">DNFV4_04011</name>
</gene>
<feature type="domain" description="DNA/RNA non-specific endonuclease/pyrophosphatase/phosphodiesterase" evidence="4">
    <location>
        <begin position="85"/>
        <end position="291"/>
    </location>
</feature>
<feature type="binding site" evidence="2">
    <location>
        <position position="184"/>
    </location>
    <ligand>
        <name>Mg(2+)</name>
        <dbReference type="ChEBI" id="CHEBI:18420"/>
        <note>catalytic</note>
    </ligand>
</feature>
<keyword evidence="6" id="KW-1185">Reference proteome</keyword>
<feature type="active site" description="Proton acceptor" evidence="1">
    <location>
        <position position="148"/>
    </location>
</feature>
<dbReference type="GO" id="GO:0004519">
    <property type="term" value="F:endonuclease activity"/>
    <property type="evidence" value="ECO:0007669"/>
    <property type="project" value="TreeGrafter"/>
</dbReference>
<dbReference type="SMART" id="SM00477">
    <property type="entry name" value="NUC"/>
    <property type="match status" value="1"/>
</dbReference>
<dbReference type="InterPro" id="IPR001604">
    <property type="entry name" value="Endo_G_ENPP1-like_dom"/>
</dbReference>
<dbReference type="PANTHER" id="PTHR13966:SF5">
    <property type="entry name" value="ENDONUCLEASE G, MITOCHONDRIAL"/>
    <property type="match status" value="1"/>
</dbReference>
<evidence type="ECO:0000313" key="6">
    <source>
        <dbReference type="Proteomes" id="UP001179121"/>
    </source>
</evidence>
<dbReference type="Proteomes" id="UP001179121">
    <property type="component" value="Chromosome"/>
</dbReference>